<accession>A0A9X2B7H7</accession>
<reference evidence="3" key="1">
    <citation type="submission" date="2022-04" db="EMBL/GenBank/DDBJ databases">
        <title>Mucilaginibacter sp. RS28 isolated from freshwater.</title>
        <authorList>
            <person name="Ko S.-R."/>
        </authorList>
    </citation>
    <scope>NUCLEOTIDE SEQUENCE</scope>
    <source>
        <strain evidence="3">RS28</strain>
    </source>
</reference>
<dbReference type="InterPro" id="IPR006016">
    <property type="entry name" value="UspA"/>
</dbReference>
<feature type="domain" description="UspA" evidence="2">
    <location>
        <begin position="1"/>
        <end position="151"/>
    </location>
</feature>
<dbReference type="InterPro" id="IPR006015">
    <property type="entry name" value="Universal_stress_UspA"/>
</dbReference>
<dbReference type="CDD" id="cd00293">
    <property type="entry name" value="USP-like"/>
    <property type="match status" value="1"/>
</dbReference>
<sequence length="286" mass="31241">MKTFLVPTDFSPEADNAARFAVYLAKDLKADVQLCHALSLPEESPVSAQVVWPLEDYNYLKKDADQNLLALSKQFAEEEASVSDHDSHHPLITTISQVGTVTDVVRNLVCYPGVSLVVMGMSGAGRLKRFFLGSSSRDVIEKGGFPTLLIPSHTVFHGFKKVAFATDLGADDVLAIAQLAAVIKPFNADLMVIHIKPEGVEQPEDAARANAFMSEVTQTVNYPAIGYRSLRAVNIDAALNSLCESDELDLLAVVHRKHSIYTWLTSGSHTQKLARHTQIPLLVYPG</sequence>
<dbReference type="PRINTS" id="PR01438">
    <property type="entry name" value="UNVRSLSTRESS"/>
</dbReference>
<organism evidence="3 4">
    <name type="scientific">Mucilaginibacter straminoryzae</name>
    <dbReference type="NCBI Taxonomy" id="2932774"/>
    <lineage>
        <taxon>Bacteria</taxon>
        <taxon>Pseudomonadati</taxon>
        <taxon>Bacteroidota</taxon>
        <taxon>Sphingobacteriia</taxon>
        <taxon>Sphingobacteriales</taxon>
        <taxon>Sphingobacteriaceae</taxon>
        <taxon>Mucilaginibacter</taxon>
    </lineage>
</organism>
<dbReference type="SUPFAM" id="SSF52402">
    <property type="entry name" value="Adenine nucleotide alpha hydrolases-like"/>
    <property type="match status" value="2"/>
</dbReference>
<proteinExistence type="inferred from homology"/>
<dbReference type="EMBL" id="JALJEJ010000001">
    <property type="protein sequence ID" value="MCJ8208336.1"/>
    <property type="molecule type" value="Genomic_DNA"/>
</dbReference>
<dbReference type="Pfam" id="PF00582">
    <property type="entry name" value="Usp"/>
    <property type="match status" value="2"/>
</dbReference>
<evidence type="ECO:0000313" key="4">
    <source>
        <dbReference type="Proteomes" id="UP001139450"/>
    </source>
</evidence>
<dbReference type="PANTHER" id="PTHR46268:SF6">
    <property type="entry name" value="UNIVERSAL STRESS PROTEIN UP12"/>
    <property type="match status" value="1"/>
</dbReference>
<evidence type="ECO:0000259" key="2">
    <source>
        <dbReference type="Pfam" id="PF00582"/>
    </source>
</evidence>
<feature type="domain" description="UspA" evidence="2">
    <location>
        <begin position="159"/>
        <end position="285"/>
    </location>
</feature>
<protein>
    <submittedName>
        <fullName evidence="3">Universal stress protein</fullName>
    </submittedName>
</protein>
<keyword evidence="4" id="KW-1185">Reference proteome</keyword>
<dbReference type="InterPro" id="IPR014729">
    <property type="entry name" value="Rossmann-like_a/b/a_fold"/>
</dbReference>
<evidence type="ECO:0000313" key="3">
    <source>
        <dbReference type="EMBL" id="MCJ8208336.1"/>
    </source>
</evidence>
<dbReference type="RefSeq" id="WP_245128167.1">
    <property type="nucleotide sequence ID" value="NZ_JALJEJ010000001.1"/>
</dbReference>
<name>A0A9X2B7H7_9SPHI</name>
<comment type="caution">
    <text evidence="3">The sequence shown here is derived from an EMBL/GenBank/DDBJ whole genome shotgun (WGS) entry which is preliminary data.</text>
</comment>
<dbReference type="AlphaFoldDB" id="A0A9X2B7H7"/>
<dbReference type="Gene3D" id="3.40.50.620">
    <property type="entry name" value="HUPs"/>
    <property type="match status" value="2"/>
</dbReference>
<comment type="similarity">
    <text evidence="1">Belongs to the universal stress protein A family.</text>
</comment>
<dbReference type="Proteomes" id="UP001139450">
    <property type="component" value="Unassembled WGS sequence"/>
</dbReference>
<gene>
    <name evidence="3" type="ORF">MUY27_01360</name>
</gene>
<evidence type="ECO:0000256" key="1">
    <source>
        <dbReference type="ARBA" id="ARBA00008791"/>
    </source>
</evidence>
<dbReference type="PANTHER" id="PTHR46268">
    <property type="entry name" value="STRESS RESPONSE PROTEIN NHAX"/>
    <property type="match status" value="1"/>
</dbReference>